<evidence type="ECO:0000256" key="9">
    <source>
        <dbReference type="ARBA" id="ARBA00023136"/>
    </source>
</evidence>
<dbReference type="AlphaFoldDB" id="A0A4U1BRG6"/>
<feature type="transmembrane region" description="Helical" evidence="10">
    <location>
        <begin position="30"/>
        <end position="53"/>
    </location>
</feature>
<evidence type="ECO:0000256" key="5">
    <source>
        <dbReference type="ARBA" id="ARBA00022448"/>
    </source>
</evidence>
<evidence type="ECO:0000256" key="6">
    <source>
        <dbReference type="ARBA" id="ARBA00022475"/>
    </source>
</evidence>
<accession>A0A4U1BRG6</accession>
<organism evidence="11 12">
    <name type="scientific">Ferrimonas aestuarii</name>
    <dbReference type="NCBI Taxonomy" id="2569539"/>
    <lineage>
        <taxon>Bacteria</taxon>
        <taxon>Pseudomonadati</taxon>
        <taxon>Pseudomonadota</taxon>
        <taxon>Gammaproteobacteria</taxon>
        <taxon>Alteromonadales</taxon>
        <taxon>Ferrimonadaceae</taxon>
        <taxon>Ferrimonas</taxon>
    </lineage>
</organism>
<evidence type="ECO:0000256" key="1">
    <source>
        <dbReference type="ARBA" id="ARBA00002672"/>
    </source>
</evidence>
<proteinExistence type="inferred from homology"/>
<dbReference type="Pfam" id="PF04973">
    <property type="entry name" value="NMN_transporter"/>
    <property type="match status" value="1"/>
</dbReference>
<dbReference type="GO" id="GO:0005886">
    <property type="term" value="C:plasma membrane"/>
    <property type="evidence" value="ECO:0007669"/>
    <property type="project" value="UniProtKB-SubCell"/>
</dbReference>
<keyword evidence="7 10" id="KW-0812">Transmembrane</keyword>
<dbReference type="GO" id="GO:0034257">
    <property type="term" value="F:nicotinamide riboside transmembrane transporter activity"/>
    <property type="evidence" value="ECO:0007669"/>
    <property type="project" value="InterPro"/>
</dbReference>
<feature type="transmembrane region" description="Helical" evidence="10">
    <location>
        <begin position="196"/>
        <end position="215"/>
    </location>
</feature>
<keyword evidence="9 10" id="KW-0472">Membrane</keyword>
<evidence type="ECO:0000313" key="12">
    <source>
        <dbReference type="Proteomes" id="UP000305675"/>
    </source>
</evidence>
<feature type="transmembrane region" description="Helical" evidence="10">
    <location>
        <begin position="149"/>
        <end position="168"/>
    </location>
</feature>
<feature type="transmembrane region" description="Helical" evidence="10">
    <location>
        <begin position="60"/>
        <end position="78"/>
    </location>
</feature>
<evidence type="ECO:0000256" key="7">
    <source>
        <dbReference type="ARBA" id="ARBA00022692"/>
    </source>
</evidence>
<evidence type="ECO:0000256" key="4">
    <source>
        <dbReference type="ARBA" id="ARBA00017522"/>
    </source>
</evidence>
<dbReference type="PANTHER" id="PTHR36122">
    <property type="entry name" value="NICOTINAMIDE RIBOSIDE TRANSPORTER PNUC"/>
    <property type="match status" value="1"/>
</dbReference>
<dbReference type="Proteomes" id="UP000305675">
    <property type="component" value="Unassembled WGS sequence"/>
</dbReference>
<keyword evidence="6" id="KW-1003">Cell membrane</keyword>
<dbReference type="OrthoDB" id="9791248at2"/>
<evidence type="ECO:0000256" key="3">
    <source>
        <dbReference type="ARBA" id="ARBA00006669"/>
    </source>
</evidence>
<dbReference type="PANTHER" id="PTHR36122:SF2">
    <property type="entry name" value="NICOTINAMIDE RIBOSIDE TRANSPORTER PNUC"/>
    <property type="match status" value="1"/>
</dbReference>
<feature type="transmembrane region" description="Helical" evidence="10">
    <location>
        <begin position="118"/>
        <end position="137"/>
    </location>
</feature>
<comment type="caution">
    <text evidence="11">The sequence shown here is derived from an EMBL/GenBank/DDBJ whole genome shotgun (WGS) entry which is preliminary data.</text>
</comment>
<reference evidence="11 12" key="1">
    <citation type="submission" date="2019-04" db="EMBL/GenBank/DDBJ databases">
        <authorList>
            <person name="Hwang J.C."/>
        </authorList>
    </citation>
    <scope>NUCLEOTIDE SEQUENCE [LARGE SCALE GENOMIC DNA]</scope>
    <source>
        <strain evidence="11 12">IMCC35002</strain>
    </source>
</reference>
<gene>
    <name evidence="11" type="ORF">FCL42_03520</name>
</gene>
<name>A0A4U1BRG6_9GAMM</name>
<protein>
    <recommendedName>
        <fullName evidence="4">Nicotinamide riboside transporter PnuC</fullName>
    </recommendedName>
</protein>
<keyword evidence="8 10" id="KW-1133">Transmembrane helix</keyword>
<comment type="function">
    <text evidence="1">Required for nicotinamide riboside transport across the inner membrane.</text>
</comment>
<keyword evidence="12" id="KW-1185">Reference proteome</keyword>
<comment type="subcellular location">
    <subcellularLocation>
        <location evidence="2">Cell membrane</location>
        <topology evidence="2">Multi-pass membrane protein</topology>
    </subcellularLocation>
</comment>
<keyword evidence="5" id="KW-0813">Transport</keyword>
<evidence type="ECO:0000256" key="10">
    <source>
        <dbReference type="SAM" id="Phobius"/>
    </source>
</evidence>
<evidence type="ECO:0000313" key="11">
    <source>
        <dbReference type="EMBL" id="TKB57360.1"/>
    </source>
</evidence>
<dbReference type="NCBIfam" id="TIGR01528">
    <property type="entry name" value="NMN_trans_PnuC"/>
    <property type="match status" value="1"/>
</dbReference>
<dbReference type="EMBL" id="SWCJ01000002">
    <property type="protein sequence ID" value="TKB57360.1"/>
    <property type="molecule type" value="Genomic_DNA"/>
</dbReference>
<dbReference type="InterPro" id="IPR006419">
    <property type="entry name" value="NMN_transpt_PnuC"/>
</dbReference>
<comment type="similarity">
    <text evidence="3">Belongs to the nicotinamide ribonucleoside (NR) uptake permease (TC 4.B.1) family.</text>
</comment>
<sequence>MRSGVRACSSASSSPAELTLTTLSNLFNDAFAQATAMTYWEGLAVVLALAYLLLAMRGSIWCWPAAFGSTLIYTLLFWEVSLLMESLLNGYYLLMAVYGFWVWRFGGDTGEGTRYRRLPFSQHTLIIAATAVTALGMGYVMDTYTQADMAYLDSMTTCFAVVTTVMLAYKVVENWIYWVVIDLASIYLYLNKSLILTSGLFVLYVGLAAASYFMWRRAYEHQPRLSQAVA</sequence>
<evidence type="ECO:0000256" key="8">
    <source>
        <dbReference type="ARBA" id="ARBA00022989"/>
    </source>
</evidence>
<evidence type="ECO:0000256" key="2">
    <source>
        <dbReference type="ARBA" id="ARBA00004651"/>
    </source>
</evidence>
<feature type="transmembrane region" description="Helical" evidence="10">
    <location>
        <begin position="90"/>
        <end position="106"/>
    </location>
</feature>